<gene>
    <name evidence="2" type="ORF">FOMPIDRAFT_14168</name>
</gene>
<reference evidence="2 3" key="1">
    <citation type="journal article" date="2012" name="Science">
        <title>The Paleozoic origin of enzymatic lignin decomposition reconstructed from 31 fungal genomes.</title>
        <authorList>
            <person name="Floudas D."/>
            <person name="Binder M."/>
            <person name="Riley R."/>
            <person name="Barry K."/>
            <person name="Blanchette R.A."/>
            <person name="Henrissat B."/>
            <person name="Martinez A.T."/>
            <person name="Otillar R."/>
            <person name="Spatafora J.W."/>
            <person name="Yadav J.S."/>
            <person name="Aerts A."/>
            <person name="Benoit I."/>
            <person name="Boyd A."/>
            <person name="Carlson A."/>
            <person name="Copeland A."/>
            <person name="Coutinho P.M."/>
            <person name="de Vries R.P."/>
            <person name="Ferreira P."/>
            <person name="Findley K."/>
            <person name="Foster B."/>
            <person name="Gaskell J."/>
            <person name="Glotzer D."/>
            <person name="Gorecki P."/>
            <person name="Heitman J."/>
            <person name="Hesse C."/>
            <person name="Hori C."/>
            <person name="Igarashi K."/>
            <person name="Jurgens J.A."/>
            <person name="Kallen N."/>
            <person name="Kersten P."/>
            <person name="Kohler A."/>
            <person name="Kuees U."/>
            <person name="Kumar T.K.A."/>
            <person name="Kuo A."/>
            <person name="LaButti K."/>
            <person name="Larrondo L.F."/>
            <person name="Lindquist E."/>
            <person name="Ling A."/>
            <person name="Lombard V."/>
            <person name="Lucas S."/>
            <person name="Lundell T."/>
            <person name="Martin R."/>
            <person name="McLaughlin D.J."/>
            <person name="Morgenstern I."/>
            <person name="Morin E."/>
            <person name="Murat C."/>
            <person name="Nagy L.G."/>
            <person name="Nolan M."/>
            <person name="Ohm R.A."/>
            <person name="Patyshakuliyeva A."/>
            <person name="Rokas A."/>
            <person name="Ruiz-Duenas F.J."/>
            <person name="Sabat G."/>
            <person name="Salamov A."/>
            <person name="Samejima M."/>
            <person name="Schmutz J."/>
            <person name="Slot J.C."/>
            <person name="St John F."/>
            <person name="Stenlid J."/>
            <person name="Sun H."/>
            <person name="Sun S."/>
            <person name="Syed K."/>
            <person name="Tsang A."/>
            <person name="Wiebenga A."/>
            <person name="Young D."/>
            <person name="Pisabarro A."/>
            <person name="Eastwood D.C."/>
            <person name="Martin F."/>
            <person name="Cullen D."/>
            <person name="Grigoriev I.V."/>
            <person name="Hibbett D.S."/>
        </authorList>
    </citation>
    <scope>NUCLEOTIDE SEQUENCE</scope>
    <source>
        <strain evidence="3">FP-58527</strain>
    </source>
</reference>
<organism evidence="2 3">
    <name type="scientific">Fomitopsis schrenkii</name>
    <name type="common">Brown rot fungus</name>
    <dbReference type="NCBI Taxonomy" id="2126942"/>
    <lineage>
        <taxon>Eukaryota</taxon>
        <taxon>Fungi</taxon>
        <taxon>Dikarya</taxon>
        <taxon>Basidiomycota</taxon>
        <taxon>Agaricomycotina</taxon>
        <taxon>Agaricomycetes</taxon>
        <taxon>Polyporales</taxon>
        <taxon>Fomitopsis</taxon>
    </lineage>
</organism>
<protein>
    <recommendedName>
        <fullName evidence="1">G domain-containing protein</fullName>
    </recommendedName>
</protein>
<dbReference type="SUPFAM" id="SSF52540">
    <property type="entry name" value="P-loop containing nucleoside triphosphate hydrolases"/>
    <property type="match status" value="1"/>
</dbReference>
<feature type="non-terminal residue" evidence="2">
    <location>
        <position position="183"/>
    </location>
</feature>
<evidence type="ECO:0000259" key="1">
    <source>
        <dbReference type="Pfam" id="PF01926"/>
    </source>
</evidence>
<dbReference type="OrthoDB" id="8954335at2759"/>
<dbReference type="Proteomes" id="UP000015241">
    <property type="component" value="Unassembled WGS sequence"/>
</dbReference>
<dbReference type="AlphaFoldDB" id="S8FFJ7"/>
<feature type="non-terminal residue" evidence="2">
    <location>
        <position position="1"/>
    </location>
</feature>
<sequence length="183" mass="20346">SVMGRTGTGKTSFINTATESHLAVGSALSSRTHNIQLSRPVRCDSRRVVLIDTPGLDDTSRSTEDAIRMVSAYLAKMRKKGRVMQGAIYLHRISDNRMGQVALQSLHAFQNLCAQEALHHIAIVLSMWEDVAPDVRDGRRKALCERELYFKPLIEAGAVALAYDRTADSAHEVIQYLVKRTPQ</sequence>
<dbReference type="InterPro" id="IPR027417">
    <property type="entry name" value="P-loop_NTPase"/>
</dbReference>
<keyword evidence="3" id="KW-1185">Reference proteome</keyword>
<dbReference type="CDD" id="cd00882">
    <property type="entry name" value="Ras_like_GTPase"/>
    <property type="match status" value="1"/>
</dbReference>
<dbReference type="EMBL" id="KE504151">
    <property type="protein sequence ID" value="EPT00186.1"/>
    <property type="molecule type" value="Genomic_DNA"/>
</dbReference>
<proteinExistence type="predicted"/>
<feature type="domain" description="G" evidence="1">
    <location>
        <begin position="2"/>
        <end position="75"/>
    </location>
</feature>
<evidence type="ECO:0000313" key="3">
    <source>
        <dbReference type="Proteomes" id="UP000015241"/>
    </source>
</evidence>
<dbReference type="Pfam" id="PF01926">
    <property type="entry name" value="MMR_HSR1"/>
    <property type="match status" value="1"/>
</dbReference>
<evidence type="ECO:0000313" key="2">
    <source>
        <dbReference type="EMBL" id="EPT00186.1"/>
    </source>
</evidence>
<accession>S8FFJ7</accession>
<dbReference type="InParanoid" id="S8FFJ7"/>
<dbReference type="Gene3D" id="3.40.50.300">
    <property type="entry name" value="P-loop containing nucleotide triphosphate hydrolases"/>
    <property type="match status" value="1"/>
</dbReference>
<name>S8FFJ7_FOMSC</name>
<dbReference type="eggNOG" id="ENOG502S03K">
    <property type="taxonomic scope" value="Eukaryota"/>
</dbReference>
<dbReference type="HOGENOM" id="CLU_018003_0_1_1"/>
<dbReference type="GO" id="GO:0005525">
    <property type="term" value="F:GTP binding"/>
    <property type="evidence" value="ECO:0007669"/>
    <property type="project" value="InterPro"/>
</dbReference>
<dbReference type="InterPro" id="IPR006073">
    <property type="entry name" value="GTP-bd"/>
</dbReference>